<proteinExistence type="inferred from homology"/>
<dbReference type="InterPro" id="IPR015883">
    <property type="entry name" value="Glyco_hydro_20_cat"/>
</dbReference>
<feature type="domain" description="Beta-hexosaminidase bacterial type N-terminal" evidence="9">
    <location>
        <begin position="91"/>
        <end position="229"/>
    </location>
</feature>
<dbReference type="SUPFAM" id="SSF51445">
    <property type="entry name" value="(Trans)glycosidases"/>
    <property type="match status" value="1"/>
</dbReference>
<dbReference type="EC" id="3.2.1.52" evidence="3"/>
<name>W0RK46_9BACT</name>
<dbReference type="STRING" id="861299.J421_2251"/>
<evidence type="ECO:0000259" key="8">
    <source>
        <dbReference type="Pfam" id="PF00728"/>
    </source>
</evidence>
<reference evidence="10 11" key="1">
    <citation type="journal article" date="2014" name="Genome Announc.">
        <title>Genome Sequence and Methylome of Soil Bacterium Gemmatirosa kalamazoonensis KBS708T, a Member of the Rarely Cultivated Gemmatimonadetes Phylum.</title>
        <authorList>
            <person name="Debruyn J.M."/>
            <person name="Radosevich M."/>
            <person name="Wommack K.E."/>
            <person name="Polson S.W."/>
            <person name="Hauser L.J."/>
            <person name="Fawaz M.N."/>
            <person name="Korlach J."/>
            <person name="Tsai Y.C."/>
        </authorList>
    </citation>
    <scope>NUCLEOTIDE SEQUENCE [LARGE SCALE GENOMIC DNA]</scope>
    <source>
        <strain evidence="10 11">KBS708</strain>
    </source>
</reference>
<keyword evidence="11" id="KW-1185">Reference proteome</keyword>
<dbReference type="Pfam" id="PF00728">
    <property type="entry name" value="Glyco_hydro_20"/>
    <property type="match status" value="1"/>
</dbReference>
<evidence type="ECO:0000256" key="6">
    <source>
        <dbReference type="PIRSR" id="PIRSR625705-1"/>
    </source>
</evidence>
<dbReference type="EMBL" id="CP007128">
    <property type="protein sequence ID" value="AHG89788.1"/>
    <property type="molecule type" value="Genomic_DNA"/>
</dbReference>
<keyword evidence="4 10" id="KW-0378">Hydrolase</keyword>
<comment type="catalytic activity">
    <reaction evidence="1">
        <text>Hydrolysis of terminal non-reducing N-acetyl-D-hexosamine residues in N-acetyl-beta-D-hexosaminides.</text>
        <dbReference type="EC" id="3.2.1.52"/>
    </reaction>
</comment>
<sequence length="593" mass="64291">MAAVLFPVMDHRLHLAAPSHRMPRTRHALASLGAVVALAACSSALVPTPPPRTAPTPPPARPAGPPPAPNPNDPNRIPLQGQAPIATLGVHRIVPAPVSVTADSGAPFTVTRATTIVVPAANADAERVGHMLAALLRPSTGFPITVSAAGGAVPNGSVVLRLDGAADLGAEGYTVQVAADSVRLTASNPAGLFYAVQTLRQLLPAAVESELSGNFRPAAWSVPAGRITDRPRFAWRGAMLDVARHFFTVDEVKQLVDILALYKLNTLHLHLTDDQGWRIQIRRRPRLTQVGGSSEVGGGPGGFYTQADYADIVRYAQDRFVTVVPEIDMPAHIHSAIVAYPELGCGRQIPDTSLNAPIQGLYVGTRVGFSALCYDKKSTYDFVDDVVRELAAMTPGPFLHLGGDEVAVLNHAQYAYFVERVQEIVRRHGKRMVGWDEIGQAKLLPGTIAQMWRMDTTMAAVKQGAKLVMSPAANAYLDMKYTPATETGLRWAAFVELRNAYDWDPVTRFPHVTESDVLGVEGPLWSETVMNITAAEYLIMPRLPALAEVAWTPQSSRDWESFRQRIAGHATRWRYLGINFFPSPQVPWEPSVP</sequence>
<dbReference type="GO" id="GO:0005975">
    <property type="term" value="P:carbohydrate metabolic process"/>
    <property type="evidence" value="ECO:0007669"/>
    <property type="project" value="InterPro"/>
</dbReference>
<dbReference type="KEGG" id="gba:J421_2251"/>
<accession>W0RK46</accession>
<dbReference type="Pfam" id="PF02838">
    <property type="entry name" value="Glyco_hydro_20b"/>
    <property type="match status" value="1"/>
</dbReference>
<dbReference type="SUPFAM" id="SSF55545">
    <property type="entry name" value="beta-N-acetylhexosaminidase-like domain"/>
    <property type="match status" value="1"/>
</dbReference>
<evidence type="ECO:0000256" key="2">
    <source>
        <dbReference type="ARBA" id="ARBA00006285"/>
    </source>
</evidence>
<keyword evidence="5" id="KW-0326">Glycosidase</keyword>
<protein>
    <recommendedName>
        <fullName evidence="3">beta-N-acetylhexosaminidase</fullName>
        <ecNumber evidence="3">3.2.1.52</ecNumber>
    </recommendedName>
</protein>
<dbReference type="Gene3D" id="3.20.20.80">
    <property type="entry name" value="Glycosidases"/>
    <property type="match status" value="1"/>
</dbReference>
<dbReference type="PATRIC" id="fig|861299.3.peg.2289"/>
<evidence type="ECO:0000256" key="3">
    <source>
        <dbReference type="ARBA" id="ARBA00012663"/>
    </source>
</evidence>
<dbReference type="GO" id="GO:0030203">
    <property type="term" value="P:glycosaminoglycan metabolic process"/>
    <property type="evidence" value="ECO:0007669"/>
    <property type="project" value="TreeGrafter"/>
</dbReference>
<dbReference type="AlphaFoldDB" id="W0RK46"/>
<feature type="region of interest" description="Disordered" evidence="7">
    <location>
        <begin position="47"/>
        <end position="80"/>
    </location>
</feature>
<evidence type="ECO:0000259" key="9">
    <source>
        <dbReference type="Pfam" id="PF02838"/>
    </source>
</evidence>
<evidence type="ECO:0000256" key="1">
    <source>
        <dbReference type="ARBA" id="ARBA00001231"/>
    </source>
</evidence>
<evidence type="ECO:0000313" key="11">
    <source>
        <dbReference type="Proteomes" id="UP000019151"/>
    </source>
</evidence>
<dbReference type="InterPro" id="IPR029018">
    <property type="entry name" value="Hex-like_dom2"/>
</dbReference>
<evidence type="ECO:0000256" key="7">
    <source>
        <dbReference type="SAM" id="MobiDB-lite"/>
    </source>
</evidence>
<dbReference type="GO" id="GO:0004563">
    <property type="term" value="F:beta-N-acetylhexosaminidase activity"/>
    <property type="evidence" value="ECO:0007669"/>
    <property type="project" value="UniProtKB-EC"/>
</dbReference>
<dbReference type="Gene3D" id="3.30.379.10">
    <property type="entry name" value="Chitobiase/beta-hexosaminidase domain 2-like"/>
    <property type="match status" value="1"/>
</dbReference>
<dbReference type="Proteomes" id="UP000019151">
    <property type="component" value="Chromosome"/>
</dbReference>
<dbReference type="PRINTS" id="PR00738">
    <property type="entry name" value="GLHYDRLASE20"/>
</dbReference>
<evidence type="ECO:0000256" key="5">
    <source>
        <dbReference type="ARBA" id="ARBA00023295"/>
    </source>
</evidence>
<dbReference type="CDD" id="cd06568">
    <property type="entry name" value="GH20_SpHex_like"/>
    <property type="match status" value="1"/>
</dbReference>
<dbReference type="PANTHER" id="PTHR22600:SF57">
    <property type="entry name" value="BETA-N-ACETYLHEXOSAMINIDASE"/>
    <property type="match status" value="1"/>
</dbReference>
<organism evidence="10 11">
    <name type="scientific">Gemmatirosa kalamazoonensis</name>
    <dbReference type="NCBI Taxonomy" id="861299"/>
    <lineage>
        <taxon>Bacteria</taxon>
        <taxon>Pseudomonadati</taxon>
        <taxon>Gemmatimonadota</taxon>
        <taxon>Gemmatimonadia</taxon>
        <taxon>Gemmatimonadales</taxon>
        <taxon>Gemmatimonadaceae</taxon>
        <taxon>Gemmatirosa</taxon>
    </lineage>
</organism>
<dbReference type="GO" id="GO:0016020">
    <property type="term" value="C:membrane"/>
    <property type="evidence" value="ECO:0007669"/>
    <property type="project" value="TreeGrafter"/>
</dbReference>
<dbReference type="eggNOG" id="COG3525">
    <property type="taxonomic scope" value="Bacteria"/>
</dbReference>
<comment type="similarity">
    <text evidence="2">Belongs to the glycosyl hydrolase 20 family.</text>
</comment>
<dbReference type="InterPro" id="IPR017853">
    <property type="entry name" value="GH"/>
</dbReference>
<dbReference type="PANTHER" id="PTHR22600">
    <property type="entry name" value="BETA-HEXOSAMINIDASE"/>
    <property type="match status" value="1"/>
</dbReference>
<evidence type="ECO:0000313" key="10">
    <source>
        <dbReference type="EMBL" id="AHG89788.1"/>
    </source>
</evidence>
<dbReference type="InParanoid" id="W0RK46"/>
<dbReference type="InterPro" id="IPR025705">
    <property type="entry name" value="Beta_hexosaminidase_sua/sub"/>
</dbReference>
<feature type="active site" description="Proton donor" evidence="6">
    <location>
        <position position="405"/>
    </location>
</feature>
<dbReference type="HOGENOM" id="CLU_007082_5_1_0"/>
<feature type="domain" description="Glycoside hydrolase family 20 catalytic" evidence="8">
    <location>
        <begin position="233"/>
        <end position="553"/>
    </location>
</feature>
<evidence type="ECO:0000256" key="4">
    <source>
        <dbReference type="ARBA" id="ARBA00022801"/>
    </source>
</evidence>
<dbReference type="InterPro" id="IPR015882">
    <property type="entry name" value="HEX_bac_N"/>
</dbReference>
<gene>
    <name evidence="10" type="ORF">J421_2251</name>
</gene>
<feature type="compositionally biased region" description="Pro residues" evidence="7">
    <location>
        <begin position="47"/>
        <end position="72"/>
    </location>
</feature>